<dbReference type="GO" id="GO:0000287">
    <property type="term" value="F:magnesium ion binding"/>
    <property type="evidence" value="ECO:0007669"/>
    <property type="project" value="UniProtKB-UniRule"/>
</dbReference>
<comment type="cofactor">
    <cofactor evidence="11">
        <name>Mg(2+)</name>
        <dbReference type="ChEBI" id="CHEBI:18420"/>
    </cofactor>
</comment>
<evidence type="ECO:0000313" key="18">
    <source>
        <dbReference type="EMBL" id="SNB77456.1"/>
    </source>
</evidence>
<evidence type="ECO:0000256" key="11">
    <source>
        <dbReference type="HAMAP-Rule" id="MF_00208"/>
    </source>
</evidence>
<dbReference type="NCBIfam" id="NF001124">
    <property type="entry name" value="PRK00139.1-2"/>
    <property type="match status" value="1"/>
</dbReference>
<keyword evidence="7 12" id="KW-0133">Cell shape</keyword>
<dbReference type="GO" id="GO:0051301">
    <property type="term" value="P:cell division"/>
    <property type="evidence" value="ECO:0007669"/>
    <property type="project" value="UniProtKB-KW"/>
</dbReference>
<feature type="modified residue" description="N6-carboxylysine" evidence="11">
    <location>
        <position position="213"/>
    </location>
</feature>
<evidence type="ECO:0000256" key="14">
    <source>
        <dbReference type="RuleBase" id="RU004136"/>
    </source>
</evidence>
<sequence>MRFGDLFPGAPEGLRDADVAGLTADSRAVAPGFVFFALAGAKADGMAFAAKALAAGAIAVVGDRPAPEALAASYVRVTDARAALSLAASLFHPGQPEKIVAVTGTSGKTSVADFTRQIFAFCGFPAASLGTIGVVKPSGAIYGSLTTPDPLTLHRTLDALAAEGVTRLAMEASSHGLDQRRLDGVRICAAGFTNLSRDHLDYHADLEDYFKAKLRLFTELLPPDGTAVIAADGDFAERVIAACRARGLKTLTVGARGEDIRLAEIRAEGFDQLLTLVYAGAEYRIRLPLAGAFQAENALVAAGLALAAGAPADLAFAALEQLKGAPGRLERVGDKNGAPVFVDYAHKPDALEKALAALRPFAKNRLILVFGCGGDRDSGKRPIMGEIAVRGADLVIVTDDNPRGEPPASIRAQILAKAPGAREIGDRAKAIRAGVAELRPGDALLIAGKGHETGQIVAGKILPFSDHDEARAALAASGAKLLWSGLGLIAPLNARALGVPPAGVGGVSIDTRSLENGDLFFAITGDRADGHDYVAAAFERGAAAAVVDEAHADALKHLGCLYVVKDVLKAMEGLARAARERTRAGVIAVTGSVGKTSTKEALRCVLGAVGATHASEKSFNNHWGVPLMLARLPEDAAYAVFEIGMNHAGEIAALVDMVRPHVAVVTNVAPVHLEHFENVEAIARAKAEIFGGLVEGGVAILNRDVSTFPLLEEAARESAAAHVLTFGESDGADAQLLDYDPQETSALVLARVLGEELLFTVGGLGKHLAVNSLAVLLAARSVGVDTRKAADALAAFAPPKGRGAREKLRLDPAFAGSEFLLIDESYNANPASMRAAIDLLGSAPVASVGRRIAALGDMLELGPTSPDLHRALAEPLQKNRIDLVFAAGPLCRGLYDALPPAMQGGWAPEALELEPLLSHALCPGDALMVKGSNGSKMHALVAALKQRFAAPAQNPEA</sequence>
<dbReference type="Pfam" id="PF08245">
    <property type="entry name" value="Mur_ligase_M"/>
    <property type="match status" value="2"/>
</dbReference>
<dbReference type="Pfam" id="PF01225">
    <property type="entry name" value="Mur_ligase"/>
    <property type="match status" value="2"/>
</dbReference>
<keyword evidence="3 12" id="KW-0436">Ligase</keyword>
<feature type="domain" description="Mur ligase C-terminal" evidence="16">
    <location>
        <begin position="327"/>
        <end position="450"/>
    </location>
</feature>
<evidence type="ECO:0000256" key="3">
    <source>
        <dbReference type="ARBA" id="ARBA00022598"/>
    </source>
</evidence>
<dbReference type="GO" id="GO:0005524">
    <property type="term" value="F:ATP binding"/>
    <property type="evidence" value="ECO:0007669"/>
    <property type="project" value="UniProtKB-UniRule"/>
</dbReference>
<feature type="binding site" evidence="11">
    <location>
        <position position="448"/>
    </location>
    <ligand>
        <name>meso-2,6-diaminopimelate</name>
        <dbReference type="ChEBI" id="CHEBI:57791"/>
    </ligand>
</feature>
<comment type="function">
    <text evidence="12 14">Involved in cell wall formation. Catalyzes the final step in the synthesis of UDP-N-acetylmuramoyl-pentapeptide, the precursor of murein.</text>
</comment>
<feature type="binding site" evidence="12">
    <location>
        <begin position="591"/>
        <end position="597"/>
    </location>
    <ligand>
        <name>ATP</name>
        <dbReference type="ChEBI" id="CHEBI:30616"/>
    </ligand>
</feature>
<feature type="short sequence motif" description="Meso-diaminopimelate recognition motif" evidence="11">
    <location>
        <begin position="400"/>
        <end position="403"/>
    </location>
</feature>
<feature type="domain" description="Mur ligase C-terminal" evidence="16">
    <location>
        <begin position="821"/>
        <end position="932"/>
    </location>
</feature>
<comment type="subcellular location">
    <subcellularLocation>
        <location evidence="12 13">Cytoplasm</location>
    </subcellularLocation>
</comment>
<evidence type="ECO:0000313" key="19">
    <source>
        <dbReference type="Proteomes" id="UP000198418"/>
    </source>
</evidence>
<feature type="domain" description="Mur ligase central" evidence="17">
    <location>
        <begin position="102"/>
        <end position="305"/>
    </location>
</feature>
<evidence type="ECO:0000259" key="17">
    <source>
        <dbReference type="Pfam" id="PF08245"/>
    </source>
</evidence>
<comment type="caution">
    <text evidence="11">Lacks conserved residue(s) required for the propagation of feature annotation.</text>
</comment>
<feature type="binding site" evidence="11">
    <location>
        <begin position="104"/>
        <end position="110"/>
    </location>
    <ligand>
        <name>ATP</name>
        <dbReference type="ChEBI" id="CHEBI:30616"/>
    </ligand>
</feature>
<dbReference type="InterPro" id="IPR035911">
    <property type="entry name" value="MurE/MurF_N"/>
</dbReference>
<accession>A0A212RXS9</accession>
<feature type="binding site" evidence="11">
    <location>
        <position position="173"/>
    </location>
    <ligand>
        <name>UDP-N-acetyl-alpha-D-muramoyl-L-alanyl-D-glutamate</name>
        <dbReference type="ChEBI" id="CHEBI:83900"/>
    </ligand>
</feature>
<dbReference type="EC" id="6.3.2.10" evidence="12"/>
<comment type="catalytic activity">
    <reaction evidence="11">
        <text>UDP-N-acetyl-alpha-D-muramoyl-L-alanyl-D-glutamate + meso-2,6-diaminopimelate + ATP = UDP-N-acetyl-alpha-D-muramoyl-L-alanyl-gamma-D-glutamyl-meso-2,6-diaminopimelate + ADP + phosphate + H(+)</text>
        <dbReference type="Rhea" id="RHEA:23676"/>
        <dbReference type="ChEBI" id="CHEBI:15378"/>
        <dbReference type="ChEBI" id="CHEBI:30616"/>
        <dbReference type="ChEBI" id="CHEBI:43474"/>
        <dbReference type="ChEBI" id="CHEBI:57791"/>
        <dbReference type="ChEBI" id="CHEBI:83900"/>
        <dbReference type="ChEBI" id="CHEBI:83905"/>
        <dbReference type="ChEBI" id="CHEBI:456216"/>
        <dbReference type="EC" id="6.3.2.13"/>
    </reaction>
</comment>
<organism evidence="18 19">
    <name type="scientific">Rhodoblastus acidophilus</name>
    <name type="common">Rhodopseudomonas acidophila</name>
    <dbReference type="NCBI Taxonomy" id="1074"/>
    <lineage>
        <taxon>Bacteria</taxon>
        <taxon>Pseudomonadati</taxon>
        <taxon>Pseudomonadota</taxon>
        <taxon>Alphaproteobacteria</taxon>
        <taxon>Hyphomicrobiales</taxon>
        <taxon>Rhodoblastaceae</taxon>
        <taxon>Rhodoblastus</taxon>
    </lineage>
</organism>
<dbReference type="EMBL" id="FYDG01000008">
    <property type="protein sequence ID" value="SNB77456.1"/>
    <property type="molecule type" value="Genomic_DNA"/>
</dbReference>
<comment type="similarity">
    <text evidence="1 11">Belongs to the MurCDEF family. MurE subfamily.</text>
</comment>
<evidence type="ECO:0000256" key="1">
    <source>
        <dbReference type="ARBA" id="ARBA00005898"/>
    </source>
</evidence>
<evidence type="ECO:0000256" key="12">
    <source>
        <dbReference type="HAMAP-Rule" id="MF_02019"/>
    </source>
</evidence>
<feature type="domain" description="Mur ligase N-terminal catalytic" evidence="15">
    <location>
        <begin position="19"/>
        <end position="91"/>
    </location>
</feature>
<keyword evidence="6 12" id="KW-0067">ATP-binding</keyword>
<evidence type="ECO:0000259" key="16">
    <source>
        <dbReference type="Pfam" id="PF02875"/>
    </source>
</evidence>
<dbReference type="Gene3D" id="3.90.190.20">
    <property type="entry name" value="Mur ligase, C-terminal domain"/>
    <property type="match status" value="2"/>
</dbReference>
<dbReference type="InterPro" id="IPR000713">
    <property type="entry name" value="Mur_ligase_N"/>
</dbReference>
<comment type="PTM">
    <text evidence="11">Carboxylation is probably crucial for Mg(2+) binding and, consequently, for the gamma-phosphate positioning of ATP.</text>
</comment>
<feature type="binding site" evidence="11">
    <location>
        <begin position="400"/>
        <end position="403"/>
    </location>
    <ligand>
        <name>meso-2,6-diaminopimelate</name>
        <dbReference type="ChEBI" id="CHEBI:57791"/>
    </ligand>
</feature>
<keyword evidence="11" id="KW-0460">Magnesium</keyword>
<evidence type="ECO:0000256" key="13">
    <source>
        <dbReference type="RuleBase" id="RU004135"/>
    </source>
</evidence>
<proteinExistence type="inferred from homology"/>
<dbReference type="NCBIfam" id="TIGR01085">
    <property type="entry name" value="murE"/>
    <property type="match status" value="1"/>
</dbReference>
<dbReference type="GO" id="GO:0047480">
    <property type="term" value="F:UDP-N-acetylmuramoyl-tripeptide-D-alanyl-D-alanine ligase activity"/>
    <property type="evidence" value="ECO:0007669"/>
    <property type="project" value="UniProtKB-UniRule"/>
</dbReference>
<dbReference type="AlphaFoldDB" id="A0A212RXS9"/>
<dbReference type="SUPFAM" id="SSF53244">
    <property type="entry name" value="MurD-like peptide ligases, peptide-binding domain"/>
    <property type="match status" value="2"/>
</dbReference>
<feature type="binding site" evidence="11">
    <location>
        <position position="179"/>
    </location>
    <ligand>
        <name>UDP-N-acetyl-alpha-D-muramoyl-L-alanyl-D-glutamate</name>
        <dbReference type="ChEBI" id="CHEBI:83900"/>
    </ligand>
</feature>
<dbReference type="UniPathway" id="UPA00219"/>
<feature type="binding site" evidence="11">
    <location>
        <position position="452"/>
    </location>
    <ligand>
        <name>meso-2,6-diaminopimelate</name>
        <dbReference type="ChEBI" id="CHEBI:57791"/>
    </ligand>
</feature>
<evidence type="ECO:0000256" key="6">
    <source>
        <dbReference type="ARBA" id="ARBA00022840"/>
    </source>
</evidence>
<feature type="binding site" evidence="11">
    <location>
        <position position="376"/>
    </location>
    <ligand>
        <name>meso-2,6-diaminopimelate</name>
        <dbReference type="ChEBI" id="CHEBI:57791"/>
    </ligand>
</feature>
<keyword evidence="4 12" id="KW-0132">Cell division</keyword>
<keyword evidence="2 12" id="KW-0963">Cytoplasm</keyword>
<dbReference type="Pfam" id="PF02875">
    <property type="entry name" value="Mur_ligase_C"/>
    <property type="match status" value="2"/>
</dbReference>
<comment type="pathway">
    <text evidence="12 13">Cell wall biogenesis; peptidoglycan biosynthesis.</text>
</comment>
<dbReference type="InterPro" id="IPR036565">
    <property type="entry name" value="Mur-like_cat_sf"/>
</dbReference>
<feature type="domain" description="Mur ligase central" evidence="17">
    <location>
        <begin position="589"/>
        <end position="779"/>
    </location>
</feature>
<dbReference type="GO" id="GO:0008765">
    <property type="term" value="F:UDP-N-acetylmuramoylalanyl-D-glutamate-2,6-diaminopimelate ligase activity"/>
    <property type="evidence" value="ECO:0007669"/>
    <property type="project" value="UniProtKB-UniRule"/>
</dbReference>
<dbReference type="SUPFAM" id="SSF63418">
    <property type="entry name" value="MurE/MurF N-terminal domain"/>
    <property type="match status" value="2"/>
</dbReference>
<comment type="catalytic activity">
    <reaction evidence="12 14">
        <text>D-alanyl-D-alanine + UDP-N-acetyl-alpha-D-muramoyl-L-alanyl-gamma-D-glutamyl-meso-2,6-diaminopimelate + ATP = UDP-N-acetyl-alpha-D-muramoyl-L-alanyl-gamma-D-glutamyl-meso-2,6-diaminopimeloyl-D-alanyl-D-alanine + ADP + phosphate + H(+)</text>
        <dbReference type="Rhea" id="RHEA:28374"/>
        <dbReference type="ChEBI" id="CHEBI:15378"/>
        <dbReference type="ChEBI" id="CHEBI:30616"/>
        <dbReference type="ChEBI" id="CHEBI:43474"/>
        <dbReference type="ChEBI" id="CHEBI:57822"/>
        <dbReference type="ChEBI" id="CHEBI:61386"/>
        <dbReference type="ChEBI" id="CHEBI:83905"/>
        <dbReference type="ChEBI" id="CHEBI:456216"/>
        <dbReference type="EC" id="6.3.2.10"/>
    </reaction>
</comment>
<comment type="function">
    <text evidence="11">Catalyzes the addition of meso-diaminopimelic acid to the nucleotide precursor UDP-N-acetylmuramoyl-L-alanyl-D-glutamate (UMAG) in the biosynthesis of bacterial cell-wall peptidoglycan.</text>
</comment>
<dbReference type="GO" id="GO:0008766">
    <property type="term" value="F:UDP-N-acetylmuramoylalanyl-D-glutamyl-2,6-diaminopimelate-D-alanyl-D-alanine ligase activity"/>
    <property type="evidence" value="ECO:0007669"/>
    <property type="project" value="RHEA"/>
</dbReference>
<dbReference type="GO" id="GO:0008360">
    <property type="term" value="P:regulation of cell shape"/>
    <property type="evidence" value="ECO:0007669"/>
    <property type="project" value="UniProtKB-KW"/>
</dbReference>
<dbReference type="Gene3D" id="3.40.1390.10">
    <property type="entry name" value="MurE/MurF, N-terminal domain"/>
    <property type="match status" value="2"/>
</dbReference>
<dbReference type="EC" id="6.3.2.13" evidence="11"/>
<gene>
    <name evidence="11" type="primary">murE</name>
    <name evidence="12" type="synonym">murF</name>
    <name evidence="18" type="ORF">SAMN06265338_108136</name>
</gene>
<evidence type="ECO:0000256" key="7">
    <source>
        <dbReference type="ARBA" id="ARBA00022960"/>
    </source>
</evidence>
<dbReference type="PANTHER" id="PTHR43024:SF1">
    <property type="entry name" value="UDP-N-ACETYLMURAMOYL-TRIPEPTIDE--D-ALANYL-D-ALANINE LIGASE"/>
    <property type="match status" value="1"/>
</dbReference>
<dbReference type="GO" id="GO:0009252">
    <property type="term" value="P:peptidoglycan biosynthetic process"/>
    <property type="evidence" value="ECO:0007669"/>
    <property type="project" value="UniProtKB-UniRule"/>
</dbReference>
<feature type="binding site" evidence="11">
    <location>
        <position position="26"/>
    </location>
    <ligand>
        <name>UDP-N-acetyl-alpha-D-muramoyl-L-alanyl-D-glutamate</name>
        <dbReference type="ChEBI" id="CHEBI:83900"/>
    </ligand>
</feature>
<dbReference type="SUPFAM" id="SSF53623">
    <property type="entry name" value="MurD-like peptide ligases, catalytic domain"/>
    <property type="match status" value="2"/>
</dbReference>
<feature type="binding site" evidence="11">
    <location>
        <begin position="146"/>
        <end position="147"/>
    </location>
    <ligand>
        <name>UDP-N-acetyl-alpha-D-muramoyl-L-alanyl-D-glutamate</name>
        <dbReference type="ChEBI" id="CHEBI:83900"/>
    </ligand>
</feature>
<feature type="binding site" evidence="11">
    <location>
        <position position="181"/>
    </location>
    <ligand>
        <name>UDP-N-acetyl-alpha-D-muramoyl-L-alanyl-D-glutamate</name>
        <dbReference type="ChEBI" id="CHEBI:83900"/>
    </ligand>
</feature>
<dbReference type="NCBIfam" id="NF010693">
    <property type="entry name" value="PRK14093.1"/>
    <property type="match status" value="1"/>
</dbReference>
<dbReference type="Gene3D" id="3.40.1190.10">
    <property type="entry name" value="Mur-like, catalytic domain"/>
    <property type="match status" value="2"/>
</dbReference>
<evidence type="ECO:0000256" key="9">
    <source>
        <dbReference type="ARBA" id="ARBA00023306"/>
    </source>
</evidence>
<keyword evidence="9 12" id="KW-0131">Cell cycle</keyword>
<dbReference type="InterPro" id="IPR013221">
    <property type="entry name" value="Mur_ligase_cen"/>
</dbReference>
<keyword evidence="5 12" id="KW-0547">Nucleotide-binding</keyword>
<evidence type="ECO:0000256" key="2">
    <source>
        <dbReference type="ARBA" id="ARBA00022490"/>
    </source>
</evidence>
<dbReference type="NCBIfam" id="NF001126">
    <property type="entry name" value="PRK00139.1-4"/>
    <property type="match status" value="1"/>
</dbReference>
<dbReference type="Proteomes" id="UP000198418">
    <property type="component" value="Unassembled WGS sequence"/>
</dbReference>
<dbReference type="GO" id="GO:0071555">
    <property type="term" value="P:cell wall organization"/>
    <property type="evidence" value="ECO:0007669"/>
    <property type="project" value="UniProtKB-KW"/>
</dbReference>
<dbReference type="InterPro" id="IPR005761">
    <property type="entry name" value="UDP-N-AcMur-Glu-dNH2Pim_ligase"/>
</dbReference>
<dbReference type="NCBIfam" id="TIGR01143">
    <property type="entry name" value="murF"/>
    <property type="match status" value="1"/>
</dbReference>
<comment type="similarity">
    <text evidence="12">Belongs to the MurCDEF family. MurF subfamily.</text>
</comment>
<dbReference type="OrthoDB" id="9800958at2"/>
<evidence type="ECO:0000256" key="5">
    <source>
        <dbReference type="ARBA" id="ARBA00022741"/>
    </source>
</evidence>
<feature type="domain" description="Mur ligase N-terminal catalytic" evidence="15">
    <location>
        <begin position="506"/>
        <end position="554"/>
    </location>
</feature>
<evidence type="ECO:0000256" key="4">
    <source>
        <dbReference type="ARBA" id="ARBA00022618"/>
    </source>
</evidence>
<evidence type="ECO:0000256" key="10">
    <source>
        <dbReference type="ARBA" id="ARBA00023316"/>
    </source>
</evidence>
<dbReference type="HAMAP" id="MF_02019">
    <property type="entry name" value="MurF"/>
    <property type="match status" value="1"/>
</dbReference>
<dbReference type="GO" id="GO:0005737">
    <property type="term" value="C:cytoplasm"/>
    <property type="evidence" value="ECO:0007669"/>
    <property type="project" value="UniProtKB-SubCell"/>
</dbReference>
<evidence type="ECO:0000259" key="15">
    <source>
        <dbReference type="Pfam" id="PF01225"/>
    </source>
</evidence>
<keyword evidence="8 12" id="KW-0573">Peptidoglycan synthesis</keyword>
<dbReference type="InterPro" id="IPR005863">
    <property type="entry name" value="UDP-N-AcMur_synth"/>
</dbReference>
<reference evidence="19" key="1">
    <citation type="submission" date="2017-06" db="EMBL/GenBank/DDBJ databases">
        <authorList>
            <person name="Varghese N."/>
            <person name="Submissions S."/>
        </authorList>
    </citation>
    <scope>NUCLEOTIDE SEQUENCE [LARGE SCALE GENOMIC DNA]</scope>
    <source>
        <strain evidence="19">DSM 137</strain>
    </source>
</reference>
<evidence type="ECO:0000256" key="8">
    <source>
        <dbReference type="ARBA" id="ARBA00022984"/>
    </source>
</evidence>
<protein>
    <recommendedName>
        <fullName evidence="11 12">Multifunctional fusion protein</fullName>
    </recommendedName>
    <domain>
        <recommendedName>
            <fullName evidence="11">UDP-N-acetylmuramoyl-L-alanyl-D-glutamate--2,6-diaminopimelate ligase</fullName>
            <ecNumber evidence="11">6.3.2.13</ecNumber>
        </recommendedName>
        <alternativeName>
            <fullName evidence="11">Meso-A2pm-adding enzyme</fullName>
        </alternativeName>
        <alternativeName>
            <fullName evidence="11">Meso-diaminopimelate-adding enzyme</fullName>
        </alternativeName>
        <alternativeName>
            <fullName evidence="11">UDP-MurNAc-L-Ala-D-Glu:meso-diaminopimelate ligase</fullName>
        </alternativeName>
        <alternativeName>
            <fullName evidence="11">UDP-MurNAc-tripeptide synthetase</fullName>
        </alternativeName>
        <alternativeName>
            <fullName evidence="11">UDP-N-acetylmuramyl-tripeptide synthetase</fullName>
        </alternativeName>
    </domain>
    <domain>
        <recommendedName>
            <fullName evidence="12">UDP-N-acetylmuramoyl-tripeptide--D-alanyl-D-alanine ligase</fullName>
            <ecNumber evidence="12">6.3.2.10</ecNumber>
        </recommendedName>
        <alternativeName>
            <fullName evidence="12">D-alanyl-D-alanine-adding enzyme</fullName>
        </alternativeName>
    </domain>
</protein>
<dbReference type="PANTHER" id="PTHR43024">
    <property type="entry name" value="UDP-N-ACETYLMURAMOYL-TRIPEPTIDE--D-ALANYL-D-ALANINE LIGASE"/>
    <property type="match status" value="1"/>
</dbReference>
<name>A0A212RXS9_RHOAC</name>
<keyword evidence="19" id="KW-1185">Reference proteome</keyword>
<dbReference type="InterPro" id="IPR004101">
    <property type="entry name" value="Mur_ligase_C"/>
</dbReference>
<dbReference type="InterPro" id="IPR051046">
    <property type="entry name" value="MurCDEF_CellWall_CoF430Synth"/>
</dbReference>
<dbReference type="HAMAP" id="MF_00208">
    <property type="entry name" value="MurE"/>
    <property type="match status" value="1"/>
</dbReference>
<keyword evidence="10 12" id="KW-0961">Cell wall biogenesis/degradation</keyword>
<dbReference type="InterPro" id="IPR036615">
    <property type="entry name" value="Mur_ligase_C_dom_sf"/>
</dbReference>